<protein>
    <recommendedName>
        <fullName evidence="1">N-acetyltransferase domain-containing protein</fullName>
    </recommendedName>
</protein>
<dbReference type="Proteomes" id="UP000620104">
    <property type="component" value="Unassembled WGS sequence"/>
</dbReference>
<dbReference type="SUPFAM" id="SSF55729">
    <property type="entry name" value="Acyl-CoA N-acyltransferases (Nat)"/>
    <property type="match status" value="1"/>
</dbReference>
<dbReference type="InterPro" id="IPR000182">
    <property type="entry name" value="GNAT_dom"/>
</dbReference>
<dbReference type="PROSITE" id="PS51186">
    <property type="entry name" value="GNAT"/>
    <property type="match status" value="1"/>
</dbReference>
<comment type="caution">
    <text evidence="2">The sequence shown here is derived from an EMBL/GenBank/DDBJ whole genome shotgun (WGS) entry which is preliminary data.</text>
</comment>
<keyword evidence="3" id="KW-1185">Reference proteome</keyword>
<name>A0A8H3YDL8_9TREE</name>
<sequence length="192" mass="22115">MTHAPLHHRRARESDRETLLAMRKECGWGTDRLDKYLYDPTMATYIFYRTANEDEGRKEHEEIPIGMGCLTFDLPEDPDMASRARGNIALTSVFVFGRERGSGVGNRIFTILEGIAVHEHAAKTLTVDTRAFQVAWAREGEPSYLKKWYERLGYVEFRPAEPRYSQDGHPECRDSPDKDALLYACFLRKLVV</sequence>
<accession>A0A8H3YDL8</accession>
<evidence type="ECO:0000313" key="3">
    <source>
        <dbReference type="Proteomes" id="UP000620104"/>
    </source>
</evidence>
<organism evidence="2 3">
    <name type="scientific">Naganishia liquefaciens</name>
    <dbReference type="NCBI Taxonomy" id="104408"/>
    <lineage>
        <taxon>Eukaryota</taxon>
        <taxon>Fungi</taxon>
        <taxon>Dikarya</taxon>
        <taxon>Basidiomycota</taxon>
        <taxon>Agaricomycotina</taxon>
        <taxon>Tremellomycetes</taxon>
        <taxon>Filobasidiales</taxon>
        <taxon>Filobasidiaceae</taxon>
        <taxon>Naganishia</taxon>
    </lineage>
</organism>
<proteinExistence type="predicted"/>
<dbReference type="Gene3D" id="3.40.630.30">
    <property type="match status" value="1"/>
</dbReference>
<dbReference type="AlphaFoldDB" id="A0A8H3YDL8"/>
<evidence type="ECO:0000259" key="1">
    <source>
        <dbReference type="PROSITE" id="PS51186"/>
    </source>
</evidence>
<gene>
    <name evidence="2" type="ORF">NliqN6_1866</name>
</gene>
<reference evidence="2" key="1">
    <citation type="submission" date="2020-07" db="EMBL/GenBank/DDBJ databases">
        <title>Draft Genome Sequence of a Deep-Sea Yeast, Naganishia (Cryptococcus) liquefaciens strain N6.</title>
        <authorList>
            <person name="Han Y.W."/>
            <person name="Kajitani R."/>
            <person name="Morimoto H."/>
            <person name="Parhat M."/>
            <person name="Tsubouchi H."/>
            <person name="Bakenova O."/>
            <person name="Ogata M."/>
            <person name="Argunhan B."/>
            <person name="Aoki R."/>
            <person name="Kajiwara S."/>
            <person name="Itoh T."/>
            <person name="Iwasaki H."/>
        </authorList>
    </citation>
    <scope>NUCLEOTIDE SEQUENCE</scope>
    <source>
        <strain evidence="2">N6</strain>
    </source>
</reference>
<dbReference type="InterPro" id="IPR016181">
    <property type="entry name" value="Acyl_CoA_acyltransferase"/>
</dbReference>
<evidence type="ECO:0000313" key="2">
    <source>
        <dbReference type="EMBL" id="GHJ85464.1"/>
    </source>
</evidence>
<dbReference type="EMBL" id="BLZA01000011">
    <property type="protein sequence ID" value="GHJ85464.1"/>
    <property type="molecule type" value="Genomic_DNA"/>
</dbReference>
<dbReference type="OrthoDB" id="2326446at2759"/>
<feature type="domain" description="N-acetyltransferase" evidence="1">
    <location>
        <begin position="6"/>
        <end position="161"/>
    </location>
</feature>
<dbReference type="GO" id="GO:0016747">
    <property type="term" value="F:acyltransferase activity, transferring groups other than amino-acyl groups"/>
    <property type="evidence" value="ECO:0007669"/>
    <property type="project" value="InterPro"/>
</dbReference>